<comment type="pathway">
    <text evidence="1 4">Quinol/quinone metabolism; menaquinone biosynthesis.</text>
</comment>
<dbReference type="Gene3D" id="3.40.190.10">
    <property type="entry name" value="Periplasmic binding protein-like II"/>
    <property type="match status" value="2"/>
</dbReference>
<keyword evidence="2 4" id="KW-0474">Menaquinone biosynthesis</keyword>
<evidence type="ECO:0000256" key="2">
    <source>
        <dbReference type="ARBA" id="ARBA00022428"/>
    </source>
</evidence>
<organism evidence="5 6">
    <name type="scientific">Chengkuizengella axinellae</name>
    <dbReference type="NCBI Taxonomy" id="3064388"/>
    <lineage>
        <taxon>Bacteria</taxon>
        <taxon>Bacillati</taxon>
        <taxon>Bacillota</taxon>
        <taxon>Bacilli</taxon>
        <taxon>Bacillales</taxon>
        <taxon>Paenibacillaceae</taxon>
        <taxon>Chengkuizengella</taxon>
    </lineage>
</organism>
<evidence type="ECO:0000256" key="4">
    <source>
        <dbReference type="HAMAP-Rule" id="MF_00995"/>
    </source>
</evidence>
<evidence type="ECO:0000313" key="5">
    <source>
        <dbReference type="EMBL" id="MDP5273799.1"/>
    </source>
</evidence>
<comment type="similarity">
    <text evidence="4">Belongs to the MqnA/MqnD family. MqnA subfamily.</text>
</comment>
<reference evidence="5 6" key="1">
    <citation type="submission" date="2023-08" db="EMBL/GenBank/DDBJ databases">
        <authorList>
            <person name="Park J.-S."/>
        </authorList>
    </citation>
    <scope>NUCLEOTIDE SEQUENCE [LARGE SCALE GENOMIC DNA]</scope>
    <source>
        <strain evidence="5 6">2205SS18-9</strain>
    </source>
</reference>
<dbReference type="EMBL" id="JAVAMP010000002">
    <property type="protein sequence ID" value="MDP5273799.1"/>
    <property type="molecule type" value="Genomic_DNA"/>
</dbReference>
<dbReference type="InterPro" id="IPR003773">
    <property type="entry name" value="Menaquinone_biosynth"/>
</dbReference>
<accession>A0ABT9IWQ6</accession>
<dbReference type="EC" id="4.2.1.151" evidence="4"/>
<dbReference type="HAMAP" id="MF_00995">
    <property type="entry name" value="MqnA"/>
    <property type="match status" value="1"/>
</dbReference>
<evidence type="ECO:0000313" key="6">
    <source>
        <dbReference type="Proteomes" id="UP001231941"/>
    </source>
</evidence>
<dbReference type="CDD" id="cd13634">
    <property type="entry name" value="PBP2_Sco4506"/>
    <property type="match status" value="1"/>
</dbReference>
<comment type="function">
    <text evidence="4">Catalyzes the dehydration of chorismate into 3-[(1-carboxyvinyl)oxy]benzoate, a step in the biosynthesis of menaquinone (MK, vitamin K2).</text>
</comment>
<evidence type="ECO:0000256" key="1">
    <source>
        <dbReference type="ARBA" id="ARBA00004863"/>
    </source>
</evidence>
<dbReference type="PANTHER" id="PTHR37690:SF1">
    <property type="entry name" value="CHORISMATE DEHYDRATASE"/>
    <property type="match status" value="1"/>
</dbReference>
<dbReference type="RefSeq" id="WP_305991101.1">
    <property type="nucleotide sequence ID" value="NZ_JAVAMP010000002.1"/>
</dbReference>
<comment type="catalytic activity">
    <reaction evidence="4">
        <text>chorismate = 3-[(1-carboxyvinyl)-oxy]benzoate + H2O</text>
        <dbReference type="Rhea" id="RHEA:40051"/>
        <dbReference type="ChEBI" id="CHEBI:15377"/>
        <dbReference type="ChEBI" id="CHEBI:29748"/>
        <dbReference type="ChEBI" id="CHEBI:76981"/>
        <dbReference type="EC" id="4.2.1.151"/>
    </reaction>
</comment>
<name>A0ABT9IWQ6_9BACL</name>
<comment type="caution">
    <text evidence="5">The sequence shown here is derived from an EMBL/GenBank/DDBJ whole genome shotgun (WGS) entry which is preliminary data.</text>
</comment>
<sequence>MSRKMDIIRIGEIDYTNVWPILYHFPKKEYENQIQFVSEVPTKLNHALSNGELDMAPISSFAYAESFQEYVLFPDLSVSSFGKVNSILLFHKKPIEEIANLRIALTTASATSVNLLKIIIHKFYGGNPQYFYAEPNLENMLKKADAALLIGDDAIQAKWMNSKYEVTDLGELWTDLTNSWMTFAVWAVRKDIVKEKPKLVQQIFRLLQESKERGLKDRKKMLSEAQARIGGSKSFWEKYFSELSHDFGQFQKNGLKLYYQYARDMKLISEQVPIQMWTNRESPEIIKY</sequence>
<dbReference type="InterPro" id="IPR030868">
    <property type="entry name" value="MqnA"/>
</dbReference>
<evidence type="ECO:0000256" key="3">
    <source>
        <dbReference type="ARBA" id="ARBA00023239"/>
    </source>
</evidence>
<keyword evidence="6" id="KW-1185">Reference proteome</keyword>
<protein>
    <recommendedName>
        <fullName evidence="4">Chorismate dehydratase</fullName>
        <ecNumber evidence="4">4.2.1.151</ecNumber>
    </recommendedName>
    <alternativeName>
        <fullName evidence="4">Menaquinone biosynthetic enzyme MqnA</fullName>
    </alternativeName>
</protein>
<dbReference type="SUPFAM" id="SSF53850">
    <property type="entry name" value="Periplasmic binding protein-like II"/>
    <property type="match status" value="1"/>
</dbReference>
<keyword evidence="3 4" id="KW-0456">Lyase</keyword>
<dbReference type="PANTHER" id="PTHR37690">
    <property type="entry name" value="CHORISMATE DEHYDRATASE"/>
    <property type="match status" value="1"/>
</dbReference>
<proteinExistence type="inferred from homology"/>
<gene>
    <name evidence="4" type="primary">mqnA</name>
    <name evidence="5" type="ORF">Q5Y73_06765</name>
</gene>
<dbReference type="Proteomes" id="UP001231941">
    <property type="component" value="Unassembled WGS sequence"/>
</dbReference>
<dbReference type="Pfam" id="PF02621">
    <property type="entry name" value="VitK2_biosynth"/>
    <property type="match status" value="1"/>
</dbReference>